<organism evidence="2">
    <name type="scientific">Thermogemmatispora argillosa</name>
    <dbReference type="NCBI Taxonomy" id="2045280"/>
    <lineage>
        <taxon>Bacteria</taxon>
        <taxon>Bacillati</taxon>
        <taxon>Chloroflexota</taxon>
        <taxon>Ktedonobacteria</taxon>
        <taxon>Thermogemmatisporales</taxon>
        <taxon>Thermogemmatisporaceae</taxon>
        <taxon>Thermogemmatispora</taxon>
    </lineage>
</organism>
<name>A0A455T052_9CHLR</name>
<feature type="region of interest" description="Disordered" evidence="1">
    <location>
        <begin position="46"/>
        <end position="108"/>
    </location>
</feature>
<dbReference type="AlphaFoldDB" id="A0A455T052"/>
<dbReference type="EMBL" id="AP019377">
    <property type="protein sequence ID" value="BBH92552.1"/>
    <property type="molecule type" value="Genomic_DNA"/>
</dbReference>
<feature type="compositionally biased region" description="Basic and acidic residues" evidence="1">
    <location>
        <begin position="69"/>
        <end position="81"/>
    </location>
</feature>
<feature type="region of interest" description="Disordered" evidence="1">
    <location>
        <begin position="1"/>
        <end position="23"/>
    </location>
</feature>
<evidence type="ECO:0000256" key="1">
    <source>
        <dbReference type="SAM" id="MobiDB-lite"/>
    </source>
</evidence>
<proteinExistence type="predicted"/>
<sequence>MTAALIVAGMTADRRKADKTGGPAVIPADTACPYSRLLLDLLATVSRPTTTTEKEGERRRVKRPQGLKWRQDKGPVQEERPSLPATDRPNSGSALVRQPASGPAQTWP</sequence>
<accession>A0A455T052</accession>
<evidence type="ECO:0000313" key="2">
    <source>
        <dbReference type="EMBL" id="BBH92552.1"/>
    </source>
</evidence>
<reference evidence="2" key="1">
    <citation type="submission" date="2018-12" db="EMBL/GenBank/DDBJ databases">
        <title>Novel natural products biosynthetic potential of the class Ktedonobacteria.</title>
        <authorList>
            <person name="Zheng Y."/>
            <person name="Saitou A."/>
            <person name="Wang C.M."/>
            <person name="Toyoda A."/>
            <person name="Minakuchi Y."/>
            <person name="Sekiguchi Y."/>
            <person name="Ueda K."/>
            <person name="Takano H."/>
            <person name="Sakai Y."/>
            <person name="Yokota A."/>
            <person name="Yabe S."/>
        </authorList>
    </citation>
    <scope>NUCLEOTIDE SEQUENCE</scope>
    <source>
        <strain evidence="2">A3-2</strain>
    </source>
</reference>
<gene>
    <name evidence="2" type="ORF">KTA_07510</name>
</gene>
<protein>
    <submittedName>
        <fullName evidence="2">Uncharacterized protein</fullName>
    </submittedName>
</protein>